<protein>
    <submittedName>
        <fullName evidence="2">Uncharacterized protein</fullName>
    </submittedName>
</protein>
<feature type="transmembrane region" description="Helical" evidence="1">
    <location>
        <begin position="83"/>
        <end position="106"/>
    </location>
</feature>
<organism evidence="2 3">
    <name type="scientific">Lophiotrema nucula</name>
    <dbReference type="NCBI Taxonomy" id="690887"/>
    <lineage>
        <taxon>Eukaryota</taxon>
        <taxon>Fungi</taxon>
        <taxon>Dikarya</taxon>
        <taxon>Ascomycota</taxon>
        <taxon>Pezizomycotina</taxon>
        <taxon>Dothideomycetes</taxon>
        <taxon>Pleosporomycetidae</taxon>
        <taxon>Pleosporales</taxon>
        <taxon>Lophiotremataceae</taxon>
        <taxon>Lophiotrema</taxon>
    </lineage>
</organism>
<dbReference type="OrthoDB" id="4731394at2759"/>
<keyword evidence="1" id="KW-1133">Transmembrane helix</keyword>
<sequence>MTTPPSSPSPLPTLLLTEALLKLLGGTLFLLSPATILKNLMQPPYPDPSLSLIRSLGTQTLAFSVPLFLASTRRFRGPGVRRVVYWTLLAREGILAAGLLGQIVYLRYQEWCATREPESGVGKDVDVKALEEGRAGETAREARDRREERKILKRGLWLWVAELVPFVVGRIWILEMKPGWFD</sequence>
<keyword evidence="3" id="KW-1185">Reference proteome</keyword>
<accession>A0A6A5ZVX0</accession>
<proteinExistence type="predicted"/>
<keyword evidence="1" id="KW-0472">Membrane</keyword>
<feature type="transmembrane region" description="Helical" evidence="1">
    <location>
        <begin position="52"/>
        <end position="71"/>
    </location>
</feature>
<feature type="transmembrane region" description="Helical" evidence="1">
    <location>
        <begin position="20"/>
        <end position="40"/>
    </location>
</feature>
<gene>
    <name evidence="2" type="ORF">BDV96DRAFT_561984</name>
</gene>
<evidence type="ECO:0000256" key="1">
    <source>
        <dbReference type="SAM" id="Phobius"/>
    </source>
</evidence>
<feature type="transmembrane region" description="Helical" evidence="1">
    <location>
        <begin position="155"/>
        <end position="173"/>
    </location>
</feature>
<dbReference type="EMBL" id="ML977310">
    <property type="protein sequence ID" value="KAF2123114.1"/>
    <property type="molecule type" value="Genomic_DNA"/>
</dbReference>
<evidence type="ECO:0000313" key="2">
    <source>
        <dbReference type="EMBL" id="KAF2123114.1"/>
    </source>
</evidence>
<evidence type="ECO:0000313" key="3">
    <source>
        <dbReference type="Proteomes" id="UP000799770"/>
    </source>
</evidence>
<keyword evidence="1" id="KW-0812">Transmembrane</keyword>
<dbReference type="Proteomes" id="UP000799770">
    <property type="component" value="Unassembled WGS sequence"/>
</dbReference>
<reference evidence="2" key="1">
    <citation type="journal article" date="2020" name="Stud. Mycol.">
        <title>101 Dothideomycetes genomes: a test case for predicting lifestyles and emergence of pathogens.</title>
        <authorList>
            <person name="Haridas S."/>
            <person name="Albert R."/>
            <person name="Binder M."/>
            <person name="Bloem J."/>
            <person name="Labutti K."/>
            <person name="Salamov A."/>
            <person name="Andreopoulos B."/>
            <person name="Baker S."/>
            <person name="Barry K."/>
            <person name="Bills G."/>
            <person name="Bluhm B."/>
            <person name="Cannon C."/>
            <person name="Castanera R."/>
            <person name="Culley D."/>
            <person name="Daum C."/>
            <person name="Ezra D."/>
            <person name="Gonzalez J."/>
            <person name="Henrissat B."/>
            <person name="Kuo A."/>
            <person name="Liang C."/>
            <person name="Lipzen A."/>
            <person name="Lutzoni F."/>
            <person name="Magnuson J."/>
            <person name="Mondo S."/>
            <person name="Nolan M."/>
            <person name="Ohm R."/>
            <person name="Pangilinan J."/>
            <person name="Park H.-J."/>
            <person name="Ramirez L."/>
            <person name="Alfaro M."/>
            <person name="Sun H."/>
            <person name="Tritt A."/>
            <person name="Yoshinaga Y."/>
            <person name="Zwiers L.-H."/>
            <person name="Turgeon B."/>
            <person name="Goodwin S."/>
            <person name="Spatafora J."/>
            <person name="Crous P."/>
            <person name="Grigoriev I."/>
        </authorList>
    </citation>
    <scope>NUCLEOTIDE SEQUENCE</scope>
    <source>
        <strain evidence="2">CBS 627.86</strain>
    </source>
</reference>
<name>A0A6A5ZVX0_9PLEO</name>
<dbReference type="AlphaFoldDB" id="A0A6A5ZVX0"/>